<dbReference type="InterPro" id="IPR046995">
    <property type="entry name" value="RGS10/12/14-like"/>
</dbReference>
<dbReference type="GO" id="GO:0008277">
    <property type="term" value="P:regulation of G protein-coupled receptor signaling pathway"/>
    <property type="evidence" value="ECO:0007669"/>
    <property type="project" value="TreeGrafter"/>
</dbReference>
<dbReference type="InterPro" id="IPR001478">
    <property type="entry name" value="PDZ"/>
</dbReference>
<evidence type="ECO:0000313" key="2">
    <source>
        <dbReference type="Proteomes" id="UP000046395"/>
    </source>
</evidence>
<sequence>MRSAEQPKGPHTVSLKRGLKGFGFSIAGQYPSCLSAVHAEGAASLAGLRVGDIVVALNGVNVRKASHRKIVDIVARSGPVLEITVDTPQSKPLCHLEETSGARLKAGRFANLVTPISDKLGHFPGGFSSLYPSMALSTPGLAFHQDQCSSSGRGCNTLQSSMIAHTGGDSSSDSSFVERDLNLVFQVSHLP</sequence>
<dbReference type="GO" id="GO:0005737">
    <property type="term" value="C:cytoplasm"/>
    <property type="evidence" value="ECO:0007669"/>
    <property type="project" value="TreeGrafter"/>
</dbReference>
<dbReference type="WBParaSite" id="TMUE_2000006914.1">
    <property type="protein sequence ID" value="TMUE_2000006914.1"/>
    <property type="gene ID" value="WBGene00287197"/>
</dbReference>
<dbReference type="AlphaFoldDB" id="A0A5S6QIB8"/>
<dbReference type="Proteomes" id="UP000046395">
    <property type="component" value="Unassembled WGS sequence"/>
</dbReference>
<dbReference type="InterPro" id="IPR036034">
    <property type="entry name" value="PDZ_sf"/>
</dbReference>
<feature type="domain" description="PDZ" evidence="1">
    <location>
        <begin position="12"/>
        <end position="89"/>
    </location>
</feature>
<dbReference type="STRING" id="70415.A0A5S6QIB8"/>
<proteinExistence type="predicted"/>
<name>A0A5S6QIB8_TRIMR</name>
<accession>A0A5S6QIB8</accession>
<dbReference type="PANTHER" id="PTHR45945:SF3">
    <property type="entry name" value="REGULATOR OF G-PROTEIN SIGNALING LOCO"/>
    <property type="match status" value="1"/>
</dbReference>
<protein>
    <submittedName>
        <fullName evidence="3">PDZ domain-containing protein</fullName>
    </submittedName>
</protein>
<reference evidence="3" key="1">
    <citation type="submission" date="2019-12" db="UniProtKB">
        <authorList>
            <consortium name="WormBaseParasite"/>
        </authorList>
    </citation>
    <scope>IDENTIFICATION</scope>
</reference>
<dbReference type="SMART" id="SM00228">
    <property type="entry name" value="PDZ"/>
    <property type="match status" value="1"/>
</dbReference>
<dbReference type="Gene3D" id="2.30.42.10">
    <property type="match status" value="1"/>
</dbReference>
<evidence type="ECO:0000259" key="1">
    <source>
        <dbReference type="PROSITE" id="PS50106"/>
    </source>
</evidence>
<dbReference type="GO" id="GO:0005634">
    <property type="term" value="C:nucleus"/>
    <property type="evidence" value="ECO:0007669"/>
    <property type="project" value="TreeGrafter"/>
</dbReference>
<dbReference type="PROSITE" id="PS50106">
    <property type="entry name" value="PDZ"/>
    <property type="match status" value="1"/>
</dbReference>
<keyword evidence="2" id="KW-1185">Reference proteome</keyword>
<dbReference type="Pfam" id="PF00595">
    <property type="entry name" value="PDZ"/>
    <property type="match status" value="1"/>
</dbReference>
<dbReference type="SUPFAM" id="SSF50156">
    <property type="entry name" value="PDZ domain-like"/>
    <property type="match status" value="1"/>
</dbReference>
<dbReference type="PANTHER" id="PTHR45945">
    <property type="entry name" value="REGULATOR OF G-PROTEIN SIGNALING LOCO"/>
    <property type="match status" value="1"/>
</dbReference>
<organism evidence="2 3">
    <name type="scientific">Trichuris muris</name>
    <name type="common">Mouse whipworm</name>
    <dbReference type="NCBI Taxonomy" id="70415"/>
    <lineage>
        <taxon>Eukaryota</taxon>
        <taxon>Metazoa</taxon>
        <taxon>Ecdysozoa</taxon>
        <taxon>Nematoda</taxon>
        <taxon>Enoplea</taxon>
        <taxon>Dorylaimia</taxon>
        <taxon>Trichinellida</taxon>
        <taxon>Trichuridae</taxon>
        <taxon>Trichuris</taxon>
    </lineage>
</organism>
<dbReference type="GO" id="GO:0005886">
    <property type="term" value="C:plasma membrane"/>
    <property type="evidence" value="ECO:0007669"/>
    <property type="project" value="TreeGrafter"/>
</dbReference>
<evidence type="ECO:0000313" key="3">
    <source>
        <dbReference type="WBParaSite" id="TMUE_2000006914.1"/>
    </source>
</evidence>
<dbReference type="GO" id="GO:0005096">
    <property type="term" value="F:GTPase activator activity"/>
    <property type="evidence" value="ECO:0007669"/>
    <property type="project" value="InterPro"/>
</dbReference>